<evidence type="ECO:0000313" key="8">
    <source>
        <dbReference type="Proteomes" id="UP000828390"/>
    </source>
</evidence>
<dbReference type="EMBL" id="JAIWYP010000002">
    <property type="protein sequence ID" value="KAH3863721.1"/>
    <property type="molecule type" value="Genomic_DNA"/>
</dbReference>
<reference evidence="7" key="1">
    <citation type="journal article" date="2019" name="bioRxiv">
        <title>The Genome of the Zebra Mussel, Dreissena polymorpha: A Resource for Invasive Species Research.</title>
        <authorList>
            <person name="McCartney M.A."/>
            <person name="Auch B."/>
            <person name="Kono T."/>
            <person name="Mallez S."/>
            <person name="Zhang Y."/>
            <person name="Obille A."/>
            <person name="Becker A."/>
            <person name="Abrahante J.E."/>
            <person name="Garbe J."/>
            <person name="Badalamenti J.P."/>
            <person name="Herman A."/>
            <person name="Mangelson H."/>
            <person name="Liachko I."/>
            <person name="Sullivan S."/>
            <person name="Sone E.D."/>
            <person name="Koren S."/>
            <person name="Silverstein K.A.T."/>
            <person name="Beckman K.B."/>
            <person name="Gohl D.M."/>
        </authorList>
    </citation>
    <scope>NUCLEOTIDE SEQUENCE</scope>
    <source>
        <strain evidence="7">Duluth1</strain>
        <tissue evidence="7">Whole animal</tissue>
    </source>
</reference>
<evidence type="ECO:0000313" key="7">
    <source>
        <dbReference type="EMBL" id="KAH3863721.1"/>
    </source>
</evidence>
<keyword evidence="4" id="KW-0963">Cytoplasm</keyword>
<reference evidence="7" key="2">
    <citation type="submission" date="2020-11" db="EMBL/GenBank/DDBJ databases">
        <authorList>
            <person name="McCartney M.A."/>
            <person name="Auch B."/>
            <person name="Kono T."/>
            <person name="Mallez S."/>
            <person name="Becker A."/>
            <person name="Gohl D.M."/>
            <person name="Silverstein K.A.T."/>
            <person name="Koren S."/>
            <person name="Bechman K.B."/>
            <person name="Herman A."/>
            <person name="Abrahante J.E."/>
            <person name="Garbe J."/>
        </authorList>
    </citation>
    <scope>NUCLEOTIDE SEQUENCE</scope>
    <source>
        <strain evidence="7">Duluth1</strain>
        <tissue evidence="7">Whole animal</tissue>
    </source>
</reference>
<proteinExistence type="inferred from homology"/>
<keyword evidence="8" id="KW-1185">Reference proteome</keyword>
<accession>A0A9D4LTH9</accession>
<feature type="region of interest" description="Disordered" evidence="6">
    <location>
        <begin position="37"/>
        <end position="56"/>
    </location>
</feature>
<evidence type="ECO:0000256" key="6">
    <source>
        <dbReference type="SAM" id="MobiDB-lite"/>
    </source>
</evidence>
<dbReference type="Pfam" id="PF14799">
    <property type="entry name" value="FAM195"/>
    <property type="match status" value="1"/>
</dbReference>
<name>A0A9D4LTH9_DREPO</name>
<comment type="subcellular location">
    <subcellularLocation>
        <location evidence="2">Cytoplasm</location>
        <location evidence="2">Stress granule</location>
    </subcellularLocation>
    <subcellularLocation>
        <location evidence="1">Nucleus</location>
    </subcellularLocation>
</comment>
<feature type="compositionally biased region" description="Basic and acidic residues" evidence="6">
    <location>
        <begin position="113"/>
        <end position="122"/>
    </location>
</feature>
<evidence type="ECO:0000256" key="2">
    <source>
        <dbReference type="ARBA" id="ARBA00004210"/>
    </source>
</evidence>
<comment type="similarity">
    <text evidence="3">Belongs to the MCRIP family.</text>
</comment>
<dbReference type="InterPro" id="IPR029428">
    <property type="entry name" value="MCRIP"/>
</dbReference>
<dbReference type="GO" id="GO:0005634">
    <property type="term" value="C:nucleus"/>
    <property type="evidence" value="ECO:0007669"/>
    <property type="project" value="UniProtKB-SubCell"/>
</dbReference>
<organism evidence="7 8">
    <name type="scientific">Dreissena polymorpha</name>
    <name type="common">Zebra mussel</name>
    <name type="synonym">Mytilus polymorpha</name>
    <dbReference type="NCBI Taxonomy" id="45954"/>
    <lineage>
        <taxon>Eukaryota</taxon>
        <taxon>Metazoa</taxon>
        <taxon>Spiralia</taxon>
        <taxon>Lophotrochozoa</taxon>
        <taxon>Mollusca</taxon>
        <taxon>Bivalvia</taxon>
        <taxon>Autobranchia</taxon>
        <taxon>Heteroconchia</taxon>
        <taxon>Euheterodonta</taxon>
        <taxon>Imparidentia</taxon>
        <taxon>Neoheterodontei</taxon>
        <taxon>Myida</taxon>
        <taxon>Dreissenoidea</taxon>
        <taxon>Dreissenidae</taxon>
        <taxon>Dreissena</taxon>
    </lineage>
</organism>
<comment type="caution">
    <text evidence="7">The sequence shown here is derived from an EMBL/GenBank/DDBJ whole genome shotgun (WGS) entry which is preliminary data.</text>
</comment>
<sequence>MGRGMYALPSKPSKIAAYARIVPSKTLNNLEVARESDKQQPALVMSSPKPVFNGNGQRSRYINNVRSNSTPSPPQFSPQHEEFVKYLSDSWNRVSRELENRTGRDASSGPTLYREKNPNPKLNDFKAFDLDKFWGERFLHQATSATS</sequence>
<protein>
    <submittedName>
        <fullName evidence="7">Uncharacterized protein</fullName>
    </submittedName>
</protein>
<evidence type="ECO:0000256" key="4">
    <source>
        <dbReference type="ARBA" id="ARBA00022490"/>
    </source>
</evidence>
<dbReference type="AlphaFoldDB" id="A0A9D4LTH9"/>
<dbReference type="OrthoDB" id="9983138at2759"/>
<dbReference type="Proteomes" id="UP000828390">
    <property type="component" value="Unassembled WGS sequence"/>
</dbReference>
<evidence type="ECO:0000256" key="1">
    <source>
        <dbReference type="ARBA" id="ARBA00004123"/>
    </source>
</evidence>
<feature type="region of interest" description="Disordered" evidence="6">
    <location>
        <begin position="97"/>
        <end position="122"/>
    </location>
</feature>
<evidence type="ECO:0000256" key="5">
    <source>
        <dbReference type="ARBA" id="ARBA00023242"/>
    </source>
</evidence>
<gene>
    <name evidence="7" type="ORF">DPMN_026711</name>
</gene>
<keyword evidence="5" id="KW-0539">Nucleus</keyword>
<evidence type="ECO:0000256" key="3">
    <source>
        <dbReference type="ARBA" id="ARBA00010821"/>
    </source>
</evidence>
<dbReference type="GO" id="GO:0010494">
    <property type="term" value="C:cytoplasmic stress granule"/>
    <property type="evidence" value="ECO:0007669"/>
    <property type="project" value="UniProtKB-SubCell"/>
</dbReference>